<evidence type="ECO:0000313" key="1">
    <source>
        <dbReference type="EMBL" id="GAA0486777.1"/>
    </source>
</evidence>
<gene>
    <name evidence="1" type="ORF">GCM10008986_10230</name>
</gene>
<dbReference type="Proteomes" id="UP001500880">
    <property type="component" value="Unassembled WGS sequence"/>
</dbReference>
<name>A0ABN1AYW3_9BACI</name>
<organism evidence="1 2">
    <name type="scientific">Salinibacillus aidingensis</name>
    <dbReference type="NCBI Taxonomy" id="237684"/>
    <lineage>
        <taxon>Bacteria</taxon>
        <taxon>Bacillati</taxon>
        <taxon>Bacillota</taxon>
        <taxon>Bacilli</taxon>
        <taxon>Bacillales</taxon>
        <taxon>Bacillaceae</taxon>
        <taxon>Salinibacillus</taxon>
    </lineage>
</organism>
<dbReference type="EMBL" id="BAAADO010000002">
    <property type="protein sequence ID" value="GAA0486777.1"/>
    <property type="molecule type" value="Genomic_DNA"/>
</dbReference>
<evidence type="ECO:0000313" key="2">
    <source>
        <dbReference type="Proteomes" id="UP001500880"/>
    </source>
</evidence>
<comment type="caution">
    <text evidence="1">The sequence shown here is derived from an EMBL/GenBank/DDBJ whole genome shotgun (WGS) entry which is preliminary data.</text>
</comment>
<keyword evidence="2" id="KW-1185">Reference proteome</keyword>
<proteinExistence type="predicted"/>
<reference evidence="1 2" key="1">
    <citation type="journal article" date="2019" name="Int. J. Syst. Evol. Microbiol.">
        <title>The Global Catalogue of Microorganisms (GCM) 10K type strain sequencing project: providing services to taxonomists for standard genome sequencing and annotation.</title>
        <authorList>
            <consortium name="The Broad Institute Genomics Platform"/>
            <consortium name="The Broad Institute Genome Sequencing Center for Infectious Disease"/>
            <person name="Wu L."/>
            <person name="Ma J."/>
        </authorList>
    </citation>
    <scope>NUCLEOTIDE SEQUENCE [LARGE SCALE GENOMIC DNA]</scope>
    <source>
        <strain evidence="1 2">JCM 12389</strain>
    </source>
</reference>
<sequence length="52" mass="5495">MVLSVGGASRGGACHAPNFVEFSASGHGLSLSFYNYADFPGIERPRALSVFF</sequence>
<accession>A0ABN1AYW3</accession>
<protein>
    <submittedName>
        <fullName evidence="1">Uncharacterized protein</fullName>
    </submittedName>
</protein>